<organism evidence="1">
    <name type="scientific">Rhizophora mucronata</name>
    <name type="common">Asiatic mangrove</name>
    <dbReference type="NCBI Taxonomy" id="61149"/>
    <lineage>
        <taxon>Eukaryota</taxon>
        <taxon>Viridiplantae</taxon>
        <taxon>Streptophyta</taxon>
        <taxon>Embryophyta</taxon>
        <taxon>Tracheophyta</taxon>
        <taxon>Spermatophyta</taxon>
        <taxon>Magnoliopsida</taxon>
        <taxon>eudicotyledons</taxon>
        <taxon>Gunneridae</taxon>
        <taxon>Pentapetalae</taxon>
        <taxon>rosids</taxon>
        <taxon>fabids</taxon>
        <taxon>Malpighiales</taxon>
        <taxon>Rhizophoraceae</taxon>
        <taxon>Rhizophora</taxon>
    </lineage>
</organism>
<dbReference type="Pfam" id="PF12023">
    <property type="entry name" value="DUF3511"/>
    <property type="match status" value="1"/>
</dbReference>
<evidence type="ECO:0008006" key="2">
    <source>
        <dbReference type="Google" id="ProtNLM"/>
    </source>
</evidence>
<dbReference type="EMBL" id="GGEC01073972">
    <property type="protein sequence ID" value="MBX54456.1"/>
    <property type="molecule type" value="Transcribed_RNA"/>
</dbReference>
<sequence length="136" mass="15832">MEGYNRSRSYSYSYGDDMMQMESYNGPSNSRPPTTATSYELRSYGASYAQGQMAYGNYTTKNMENRTNRDFKLKKGKSPSGSAYAKSWSFGDPEFQRKKRVASYKRYSIEGKVKGTFRKSFRWLKDRYTQVVHGWS</sequence>
<evidence type="ECO:0000313" key="1">
    <source>
        <dbReference type="EMBL" id="MBX54456.1"/>
    </source>
</evidence>
<dbReference type="InterPro" id="IPR021899">
    <property type="entry name" value="DUF3511"/>
</dbReference>
<name>A0A2P2PIB1_RHIMU</name>
<dbReference type="PANTHER" id="PTHR33193">
    <property type="entry name" value="DOMAIN PROTEIN, PUTATIVE (DUF3511)-RELATED"/>
    <property type="match status" value="1"/>
</dbReference>
<dbReference type="PANTHER" id="PTHR33193:SF62">
    <property type="entry name" value="FAMILY ABC TRANSPORTER, PUTATIVE (DUF3511)-RELATED"/>
    <property type="match status" value="1"/>
</dbReference>
<proteinExistence type="predicted"/>
<reference evidence="1" key="1">
    <citation type="submission" date="2018-02" db="EMBL/GenBank/DDBJ databases">
        <title>Rhizophora mucronata_Transcriptome.</title>
        <authorList>
            <person name="Meera S.P."/>
            <person name="Sreeshan A."/>
            <person name="Augustine A."/>
        </authorList>
    </citation>
    <scope>NUCLEOTIDE SEQUENCE</scope>
    <source>
        <tissue evidence="1">Leaf</tissue>
    </source>
</reference>
<protein>
    <recommendedName>
        <fullName evidence="2">DUF3511 domain-containing protein</fullName>
    </recommendedName>
</protein>
<accession>A0A2P2PIB1</accession>
<dbReference type="AlphaFoldDB" id="A0A2P2PIB1"/>